<name>A0ACC2D5I4_DIPCM</name>
<evidence type="ECO:0000313" key="2">
    <source>
        <dbReference type="Proteomes" id="UP001162992"/>
    </source>
</evidence>
<comment type="caution">
    <text evidence="1">The sequence shown here is derived from an EMBL/GenBank/DDBJ whole genome shotgun (WGS) entry which is preliminary data.</text>
</comment>
<gene>
    <name evidence="1" type="ORF">O6H91_07G058100</name>
</gene>
<reference evidence="2" key="1">
    <citation type="journal article" date="2024" name="Proc. Natl. Acad. Sci. U.S.A.">
        <title>Extraordinary preservation of gene collinearity over three hundred million years revealed in homosporous lycophytes.</title>
        <authorList>
            <person name="Li C."/>
            <person name="Wickell D."/>
            <person name="Kuo L.Y."/>
            <person name="Chen X."/>
            <person name="Nie B."/>
            <person name="Liao X."/>
            <person name="Peng D."/>
            <person name="Ji J."/>
            <person name="Jenkins J."/>
            <person name="Williams M."/>
            <person name="Shu S."/>
            <person name="Plott C."/>
            <person name="Barry K."/>
            <person name="Rajasekar S."/>
            <person name="Grimwood J."/>
            <person name="Han X."/>
            <person name="Sun S."/>
            <person name="Hou Z."/>
            <person name="He W."/>
            <person name="Dai G."/>
            <person name="Sun C."/>
            <person name="Schmutz J."/>
            <person name="Leebens-Mack J.H."/>
            <person name="Li F.W."/>
            <person name="Wang L."/>
        </authorList>
    </citation>
    <scope>NUCLEOTIDE SEQUENCE [LARGE SCALE GENOMIC DNA]</scope>
    <source>
        <strain evidence="2">cv. PW_Plant_1</strain>
    </source>
</reference>
<evidence type="ECO:0000313" key="1">
    <source>
        <dbReference type="EMBL" id="KAJ7549551.1"/>
    </source>
</evidence>
<keyword evidence="2" id="KW-1185">Reference proteome</keyword>
<protein>
    <submittedName>
        <fullName evidence="1">Uncharacterized protein</fullName>
    </submittedName>
</protein>
<accession>A0ACC2D5I4</accession>
<dbReference type="EMBL" id="CM055098">
    <property type="protein sequence ID" value="KAJ7549551.1"/>
    <property type="molecule type" value="Genomic_DNA"/>
</dbReference>
<sequence length="252" mass="27944">MQGLASPLRGAAVVLPVQRQFSRKLGRPGYGHLKLSQIEGIPALRCSISASASVPQALGNQARRIFVDVAFYKGKSAMKMRPSKPVFKLLDNGGASISKEGSLFMEIAPAVAQRQYDWSKKQIFALSVMELGTLIDLAPDGGCEFYHDPNMGKSDAGMIRKIFKVEPMADRSGYFFNLNVSNRLEQFEGRLSIPISRAEFAVIRSTVNYMIPHLMGWHVFIDPLQLDNTMLSEESSLNNASFLNDTIPEWAK</sequence>
<organism evidence="1 2">
    <name type="scientific">Diphasiastrum complanatum</name>
    <name type="common">Issler's clubmoss</name>
    <name type="synonym">Lycopodium complanatum</name>
    <dbReference type="NCBI Taxonomy" id="34168"/>
    <lineage>
        <taxon>Eukaryota</taxon>
        <taxon>Viridiplantae</taxon>
        <taxon>Streptophyta</taxon>
        <taxon>Embryophyta</taxon>
        <taxon>Tracheophyta</taxon>
        <taxon>Lycopodiopsida</taxon>
        <taxon>Lycopodiales</taxon>
        <taxon>Lycopodiaceae</taxon>
        <taxon>Lycopodioideae</taxon>
        <taxon>Diphasiastrum</taxon>
    </lineage>
</organism>
<dbReference type="Proteomes" id="UP001162992">
    <property type="component" value="Chromosome 7"/>
</dbReference>
<proteinExistence type="predicted"/>